<dbReference type="Proteomes" id="UP001314229">
    <property type="component" value="Unassembled WGS sequence"/>
</dbReference>
<dbReference type="AlphaFoldDB" id="A0AAV1QGQ6"/>
<feature type="region of interest" description="Disordered" evidence="6">
    <location>
        <begin position="1"/>
        <end position="44"/>
    </location>
</feature>
<feature type="compositionally biased region" description="Low complexity" evidence="6">
    <location>
        <begin position="338"/>
        <end position="350"/>
    </location>
</feature>
<evidence type="ECO:0000256" key="4">
    <source>
        <dbReference type="ARBA" id="ARBA00023242"/>
    </source>
</evidence>
<feature type="domain" description="SANT" evidence="9">
    <location>
        <begin position="750"/>
        <end position="801"/>
    </location>
</feature>
<name>A0AAV1QGQ6_SCOSC</name>
<evidence type="ECO:0000313" key="10">
    <source>
        <dbReference type="EMBL" id="CAK6982708.1"/>
    </source>
</evidence>
<keyword evidence="11" id="KW-1185">Reference proteome</keyword>
<dbReference type="PROSITE" id="PS00028">
    <property type="entry name" value="ZINC_FINGER_C2H2_1"/>
    <property type="match status" value="1"/>
</dbReference>
<evidence type="ECO:0000256" key="2">
    <source>
        <dbReference type="ARBA" id="ARBA00023015"/>
    </source>
</evidence>
<feature type="compositionally biased region" description="Polar residues" evidence="6">
    <location>
        <begin position="319"/>
        <end position="330"/>
    </location>
</feature>
<feature type="compositionally biased region" description="Gly residues" evidence="6">
    <location>
        <begin position="443"/>
        <end position="456"/>
    </location>
</feature>
<sequence>MSELWTYSSSSPIMHHSSVSQSSPFSSSPPPVFSSSSSLRNHGNSLHEKMTSHHLPHLQTQLTSSHYLPHPQVTSPHLPHHQVTSPHLQVTSPHLPHPQVTSPHLPQPQVTSPHYQHQHQVTSPHHLPHAQVTSPHLLPHAQVTSPHLLLSSHNHDAGLDHSNWAESEPQSDLSYLLNNYNYSYQNQDASYMDFHLQNQNQNQNQSQFSVDLNLNHHRHTNPLLYEPQTPVSAGMFGHGDSPGPDVDPWGPVLPQMQCSPLGSVSGSVHMGRQSSVEFRSTPTEDFSNNHFFPYGYHDNNASQPYCSPSTPGPSPHYPQTPQTPAISSPGPQMHPRTETLPFQTQTPTQLNRDQTTSCCLHESDSYPATSDPVQHQLSRNVLPSQTEPVQNQSGVPDAAGSLESCFPPQGRGQDVSSPAQPAGLNAGLSWGNECGGGRRRGRGGGGGGRGGGGGGDSQPDWNWVKQAQHENLPKAPDPRLLCTVCKRDFRSLPALNGHMRSHSGFRSASWLNKGNTSPPVSMVMPVSVPVQTRGASKVSRAGPQRKCTRQSSAAGGAVLYCSLMRVDAAKEEAVAKGVARGDGGRGHYTPPPMLCPVRTGPGLHCSLTTRRQQRVQILKLHNSQNGLSDVVSMETAPPSPVTPTTGTNKPRINVGQGYQVEVPPLQDRKHAHSDSHNALQLWTPLDMLEHPANEQRVETLLTMACSGVVPGGGTSPEFTLNILSECRGDILLTVEKLLSTPESSDNSHSAAGVRWSPAERKLMVKSLQLHQKDFSSVQKAVQTKSLPQCVEFYYLWKKKLSLSARTTAGLTVALPDKNGQRS</sequence>
<dbReference type="InterPro" id="IPR051066">
    <property type="entry name" value="Trans_reg/Corepressor"/>
</dbReference>
<organism evidence="10 11">
    <name type="scientific">Scomber scombrus</name>
    <name type="common">Atlantic mackerel</name>
    <name type="synonym">Scomber vernalis</name>
    <dbReference type="NCBI Taxonomy" id="13677"/>
    <lineage>
        <taxon>Eukaryota</taxon>
        <taxon>Metazoa</taxon>
        <taxon>Chordata</taxon>
        <taxon>Craniata</taxon>
        <taxon>Vertebrata</taxon>
        <taxon>Euteleostomi</taxon>
        <taxon>Actinopterygii</taxon>
        <taxon>Neopterygii</taxon>
        <taxon>Teleostei</taxon>
        <taxon>Neoteleostei</taxon>
        <taxon>Acanthomorphata</taxon>
        <taxon>Pelagiaria</taxon>
        <taxon>Scombriformes</taxon>
        <taxon>Scombridae</taxon>
        <taxon>Scomber</taxon>
    </lineage>
</organism>
<dbReference type="PROSITE" id="PS51156">
    <property type="entry name" value="ELM2"/>
    <property type="match status" value="1"/>
</dbReference>
<keyword evidence="4" id="KW-0539">Nucleus</keyword>
<dbReference type="PROSITE" id="PS51293">
    <property type="entry name" value="SANT"/>
    <property type="match status" value="1"/>
</dbReference>
<accession>A0AAV1QGQ6</accession>
<dbReference type="GO" id="GO:0008270">
    <property type="term" value="F:zinc ion binding"/>
    <property type="evidence" value="ECO:0007669"/>
    <property type="project" value="UniProtKB-KW"/>
</dbReference>
<dbReference type="SUPFAM" id="SSF46689">
    <property type="entry name" value="Homeodomain-like"/>
    <property type="match status" value="1"/>
</dbReference>
<dbReference type="SMART" id="SM01189">
    <property type="entry name" value="ELM2"/>
    <property type="match status" value="1"/>
</dbReference>
<comment type="subcellular location">
    <subcellularLocation>
        <location evidence="1">Nucleus</location>
    </subcellularLocation>
</comment>
<feature type="domain" description="ELM2" evidence="8">
    <location>
        <begin position="650"/>
        <end position="741"/>
    </location>
</feature>
<evidence type="ECO:0000256" key="5">
    <source>
        <dbReference type="PROSITE-ProRule" id="PRU00042"/>
    </source>
</evidence>
<dbReference type="InterPro" id="IPR000949">
    <property type="entry name" value="ELM2_dom"/>
</dbReference>
<dbReference type="EMBL" id="CAWUFR010001084">
    <property type="protein sequence ID" value="CAK6982708.1"/>
    <property type="molecule type" value="Genomic_DNA"/>
</dbReference>
<reference evidence="10 11" key="1">
    <citation type="submission" date="2024-01" db="EMBL/GenBank/DDBJ databases">
        <authorList>
            <person name="Alioto T."/>
            <person name="Alioto T."/>
            <person name="Gomez Garrido J."/>
        </authorList>
    </citation>
    <scope>NUCLEOTIDE SEQUENCE [LARGE SCALE GENOMIC DNA]</scope>
</reference>
<keyword evidence="5" id="KW-0862">Zinc</keyword>
<dbReference type="Pfam" id="PF01448">
    <property type="entry name" value="ELM2"/>
    <property type="match status" value="1"/>
</dbReference>
<feature type="region of interest" description="Disordered" evidence="6">
    <location>
        <begin position="263"/>
        <end position="284"/>
    </location>
</feature>
<evidence type="ECO:0000259" key="7">
    <source>
        <dbReference type="PROSITE" id="PS50157"/>
    </source>
</evidence>
<proteinExistence type="predicted"/>
<feature type="compositionally biased region" description="Polar residues" evidence="6">
    <location>
        <begin position="99"/>
        <end position="123"/>
    </location>
</feature>
<keyword evidence="2" id="KW-0805">Transcription regulation</keyword>
<dbReference type="Pfam" id="PF13912">
    <property type="entry name" value="zf-C2H2_6"/>
    <property type="match status" value="1"/>
</dbReference>
<evidence type="ECO:0000313" key="11">
    <source>
        <dbReference type="Proteomes" id="UP001314229"/>
    </source>
</evidence>
<keyword evidence="5" id="KW-0863">Zinc-finger</keyword>
<evidence type="ECO:0000259" key="9">
    <source>
        <dbReference type="PROSITE" id="PS51293"/>
    </source>
</evidence>
<comment type="caution">
    <text evidence="10">The sequence shown here is derived from an EMBL/GenBank/DDBJ whole genome shotgun (WGS) entry which is preliminary data.</text>
</comment>
<dbReference type="GO" id="GO:0000118">
    <property type="term" value="C:histone deacetylase complex"/>
    <property type="evidence" value="ECO:0007669"/>
    <property type="project" value="TreeGrafter"/>
</dbReference>
<dbReference type="InterPro" id="IPR017884">
    <property type="entry name" value="SANT_dom"/>
</dbReference>
<dbReference type="GO" id="GO:0005667">
    <property type="term" value="C:transcription regulator complex"/>
    <property type="evidence" value="ECO:0007669"/>
    <property type="project" value="TreeGrafter"/>
</dbReference>
<keyword evidence="5" id="KW-0479">Metal-binding</keyword>
<feature type="region of interest" description="Disordered" evidence="6">
    <location>
        <begin position="302"/>
        <end position="351"/>
    </location>
</feature>
<feature type="compositionally biased region" description="Polar residues" evidence="6">
    <location>
        <begin position="82"/>
        <end position="92"/>
    </location>
</feature>
<dbReference type="InterPro" id="IPR001005">
    <property type="entry name" value="SANT/Myb"/>
</dbReference>
<dbReference type="InterPro" id="IPR009057">
    <property type="entry name" value="Homeodomain-like_sf"/>
</dbReference>
<dbReference type="PANTHER" id="PTHR16089:SF19">
    <property type="entry name" value="TRANSCRIPTIONAL-REGULATING FACTOR 1"/>
    <property type="match status" value="1"/>
</dbReference>
<feature type="region of interest" description="Disordered" evidence="6">
    <location>
        <begin position="408"/>
        <end position="460"/>
    </location>
</feature>
<feature type="compositionally biased region" description="Low complexity" evidence="6">
    <location>
        <begin position="8"/>
        <end position="26"/>
    </location>
</feature>
<feature type="domain" description="C2H2-type" evidence="7">
    <location>
        <begin position="480"/>
        <end position="507"/>
    </location>
</feature>
<evidence type="ECO:0000256" key="3">
    <source>
        <dbReference type="ARBA" id="ARBA00023163"/>
    </source>
</evidence>
<evidence type="ECO:0000259" key="8">
    <source>
        <dbReference type="PROSITE" id="PS51156"/>
    </source>
</evidence>
<feature type="region of interest" description="Disordered" evidence="6">
    <location>
        <begin position="67"/>
        <end position="131"/>
    </location>
</feature>
<dbReference type="SMART" id="SM00717">
    <property type="entry name" value="SANT"/>
    <property type="match status" value="1"/>
</dbReference>
<protein>
    <submittedName>
        <fullName evidence="10">Uncharacterized protein LOC121892409</fullName>
    </submittedName>
</protein>
<dbReference type="PANTHER" id="PTHR16089">
    <property type="entry name" value="REST COREPRESSOR COREST PROTEIN-RELATED"/>
    <property type="match status" value="1"/>
</dbReference>
<dbReference type="PROSITE" id="PS50157">
    <property type="entry name" value="ZINC_FINGER_C2H2_2"/>
    <property type="match status" value="1"/>
</dbReference>
<gene>
    <name evidence="10" type="ORF">FSCOSCO3_A035516</name>
</gene>
<evidence type="ECO:0000256" key="6">
    <source>
        <dbReference type="SAM" id="MobiDB-lite"/>
    </source>
</evidence>
<dbReference type="InterPro" id="IPR013087">
    <property type="entry name" value="Znf_C2H2_type"/>
</dbReference>
<dbReference type="GO" id="GO:0003714">
    <property type="term" value="F:transcription corepressor activity"/>
    <property type="evidence" value="ECO:0007669"/>
    <property type="project" value="TreeGrafter"/>
</dbReference>
<evidence type="ECO:0000256" key="1">
    <source>
        <dbReference type="ARBA" id="ARBA00004123"/>
    </source>
</evidence>
<dbReference type="Gene3D" id="1.10.10.60">
    <property type="entry name" value="Homeodomain-like"/>
    <property type="match status" value="1"/>
</dbReference>
<dbReference type="GO" id="GO:0006357">
    <property type="term" value="P:regulation of transcription by RNA polymerase II"/>
    <property type="evidence" value="ECO:0007669"/>
    <property type="project" value="TreeGrafter"/>
</dbReference>
<keyword evidence="3" id="KW-0804">Transcription</keyword>